<evidence type="ECO:0000313" key="1">
    <source>
        <dbReference type="EMBL" id="KAI3727027.1"/>
    </source>
</evidence>
<sequence>MKPVPRLPQVVSYVTVECVTDTWVDRDVLGCTDEEIMMNMEKDTCPGFISDGQDRVVWMNKAYRLMVGEDDVAVVLVRKDKWSRSAVTYPGFTCKVRVTFGGPTLTLPCDVWRMEIGTFAWRLDVKAALSLGRCTNRDVLGLETTVYSDTSRSNHHNNKLVIFVGEVEASLSLVSSSHSQPMIKRSYNSSSGIIKRWHAVLYEVAADRGCMASRTHVYEVHIWGIGSPVRGDPYADEYTAMSQTKRDPGVVDIMAHGVGS</sequence>
<organism evidence="1 2">
    <name type="scientific">Smallanthus sonchifolius</name>
    <dbReference type="NCBI Taxonomy" id="185202"/>
    <lineage>
        <taxon>Eukaryota</taxon>
        <taxon>Viridiplantae</taxon>
        <taxon>Streptophyta</taxon>
        <taxon>Embryophyta</taxon>
        <taxon>Tracheophyta</taxon>
        <taxon>Spermatophyta</taxon>
        <taxon>Magnoliopsida</taxon>
        <taxon>eudicotyledons</taxon>
        <taxon>Gunneridae</taxon>
        <taxon>Pentapetalae</taxon>
        <taxon>asterids</taxon>
        <taxon>campanulids</taxon>
        <taxon>Asterales</taxon>
        <taxon>Asteraceae</taxon>
        <taxon>Asteroideae</taxon>
        <taxon>Heliantheae alliance</taxon>
        <taxon>Millerieae</taxon>
        <taxon>Smallanthus</taxon>
    </lineage>
</organism>
<accession>A0ACB9BYE3</accession>
<keyword evidence="2" id="KW-1185">Reference proteome</keyword>
<dbReference type="Proteomes" id="UP001056120">
    <property type="component" value="Linkage Group LG22"/>
</dbReference>
<proteinExistence type="predicted"/>
<gene>
    <name evidence="1" type="ORF">L1987_66835</name>
</gene>
<comment type="caution">
    <text evidence="1">The sequence shown here is derived from an EMBL/GenBank/DDBJ whole genome shotgun (WGS) entry which is preliminary data.</text>
</comment>
<dbReference type="EMBL" id="CM042039">
    <property type="protein sequence ID" value="KAI3727027.1"/>
    <property type="molecule type" value="Genomic_DNA"/>
</dbReference>
<reference evidence="2" key="1">
    <citation type="journal article" date="2022" name="Mol. Ecol. Resour.">
        <title>The genomes of chicory, endive, great burdock and yacon provide insights into Asteraceae palaeo-polyploidization history and plant inulin production.</title>
        <authorList>
            <person name="Fan W."/>
            <person name="Wang S."/>
            <person name="Wang H."/>
            <person name="Wang A."/>
            <person name="Jiang F."/>
            <person name="Liu H."/>
            <person name="Zhao H."/>
            <person name="Xu D."/>
            <person name="Zhang Y."/>
        </authorList>
    </citation>
    <scope>NUCLEOTIDE SEQUENCE [LARGE SCALE GENOMIC DNA]</scope>
    <source>
        <strain evidence="2">cv. Yunnan</strain>
    </source>
</reference>
<protein>
    <submittedName>
        <fullName evidence="1">Uncharacterized protein</fullName>
    </submittedName>
</protein>
<evidence type="ECO:0000313" key="2">
    <source>
        <dbReference type="Proteomes" id="UP001056120"/>
    </source>
</evidence>
<reference evidence="1 2" key="2">
    <citation type="journal article" date="2022" name="Mol. Ecol. Resour.">
        <title>The genomes of chicory, endive, great burdock and yacon provide insights into Asteraceae paleo-polyploidization history and plant inulin production.</title>
        <authorList>
            <person name="Fan W."/>
            <person name="Wang S."/>
            <person name="Wang H."/>
            <person name="Wang A."/>
            <person name="Jiang F."/>
            <person name="Liu H."/>
            <person name="Zhao H."/>
            <person name="Xu D."/>
            <person name="Zhang Y."/>
        </authorList>
    </citation>
    <scope>NUCLEOTIDE SEQUENCE [LARGE SCALE GENOMIC DNA]</scope>
    <source>
        <strain evidence="2">cv. Yunnan</strain>
        <tissue evidence="1">Leaves</tissue>
    </source>
</reference>
<name>A0ACB9BYE3_9ASTR</name>